<keyword evidence="5" id="KW-0812">Transmembrane</keyword>
<protein>
    <recommendedName>
        <fullName evidence="6">Expansin-like EG45 domain-containing protein</fullName>
    </recommendedName>
</protein>
<dbReference type="SUPFAM" id="SSF49785">
    <property type="entry name" value="Galactose-binding domain-like"/>
    <property type="match status" value="1"/>
</dbReference>
<feature type="compositionally biased region" description="Low complexity" evidence="4">
    <location>
        <begin position="536"/>
        <end position="552"/>
    </location>
</feature>
<feature type="compositionally biased region" description="Polar residues" evidence="4">
    <location>
        <begin position="512"/>
        <end position="531"/>
    </location>
</feature>
<feature type="transmembrane region" description="Helical" evidence="5">
    <location>
        <begin position="12"/>
        <end position="28"/>
    </location>
</feature>
<keyword evidence="2" id="KW-0732">Signal</keyword>
<evidence type="ECO:0000256" key="2">
    <source>
        <dbReference type="ARBA" id="ARBA00022729"/>
    </source>
</evidence>
<evidence type="ECO:0000313" key="7">
    <source>
        <dbReference type="EMBL" id="ELP87170.1"/>
    </source>
</evidence>
<comment type="similarity">
    <text evidence="1">Belongs to the expansin family. Expansin A subfamily.</text>
</comment>
<dbReference type="GeneID" id="14886135"/>
<sequence length="578" mass="64845">MSTIIYNKNIINYNILCITFQIYFFINGENSNNQNKKPNNSTNSIMIILLAVLLFIQFSNSKLCRIEEKVEKYTQEQTSPSYEEITAQVSSNLYTKMMSSKTATLTPLSSCTKGRITSYVGWEKGGSCSFGPKTEEVVLPGYMFGAAPNWAFYNNATKCGVCYEMVGPVGTLRFRVEDSCPANADNIPCQGDMIHFDLHSNAQQYVAEHGMVNVTFRMVACDYPEGTKIKTVNYKSSNPAWFAFVVNDHYIGVKSVLMKDSDLITDFVSLNRTWYNTWEFQMLQPGKTYFYSLKTPITLKIYSINDDFVTVTVTNTTGGAVNVADGNFKVADGLFYNVETLQKITKPKNEPECCTLWDDYSVLYQDSIIGVYNNWSYKSTINFKSTNSPKVGKYCIDMTADAFGALQLATNFAARADQYSAIQFYVRGTVDSERSLLVRAYKTTGADKFVPVKKNTWTYYKFLFSELNITNNSFWGFTAINQNSSTNTYSFDEVTLIKNEDAPDIAMCWDNGSGTNSESKTDNDSNINSESKTNDESNINSESNINDESTNSGTETKEGSVQTNVVLVVTLIVVVLFL</sequence>
<dbReference type="PANTHER" id="PTHR31836:SF21">
    <property type="entry name" value="EXPANSIN-LIKE PROTEIN 7"/>
    <property type="match status" value="1"/>
</dbReference>
<dbReference type="Gene3D" id="2.40.40.10">
    <property type="entry name" value="RlpA-like domain"/>
    <property type="match status" value="1"/>
</dbReference>
<evidence type="ECO:0000313" key="8">
    <source>
        <dbReference type="Proteomes" id="UP000014680"/>
    </source>
</evidence>
<evidence type="ECO:0000256" key="5">
    <source>
        <dbReference type="SAM" id="Phobius"/>
    </source>
</evidence>
<name>L7FKY8_ENTIV</name>
<evidence type="ECO:0000259" key="6">
    <source>
        <dbReference type="PROSITE" id="PS50842"/>
    </source>
</evidence>
<reference evidence="7 8" key="1">
    <citation type="submission" date="2012-10" db="EMBL/GenBank/DDBJ databases">
        <authorList>
            <person name="Zafar N."/>
            <person name="Inman J."/>
            <person name="Hall N."/>
            <person name="Lorenzi H."/>
            <person name="Caler E."/>
        </authorList>
    </citation>
    <scope>NUCLEOTIDE SEQUENCE [LARGE SCALE GENOMIC DNA]</scope>
    <source>
        <strain evidence="7 8">IP1</strain>
    </source>
</reference>
<accession>L7FKY8</accession>
<dbReference type="KEGG" id="eiv:EIN_354920"/>
<keyword evidence="8" id="KW-1185">Reference proteome</keyword>
<keyword evidence="5" id="KW-0472">Membrane</keyword>
<dbReference type="SUPFAM" id="SSF50685">
    <property type="entry name" value="Barwin-like endoglucanases"/>
    <property type="match status" value="1"/>
</dbReference>
<keyword evidence="5" id="KW-1133">Transmembrane helix</keyword>
<evidence type="ECO:0000256" key="1">
    <source>
        <dbReference type="ARBA" id="ARBA00005392"/>
    </source>
</evidence>
<feature type="transmembrane region" description="Helical" evidence="5">
    <location>
        <begin position="40"/>
        <end position="58"/>
    </location>
</feature>
<dbReference type="AlphaFoldDB" id="L7FKY8"/>
<dbReference type="InterPro" id="IPR008979">
    <property type="entry name" value="Galactose-bd-like_sf"/>
</dbReference>
<dbReference type="RefSeq" id="XP_004253941.1">
    <property type="nucleotide sequence ID" value="XM_004253893.1"/>
</dbReference>
<evidence type="ECO:0000256" key="4">
    <source>
        <dbReference type="SAM" id="MobiDB-lite"/>
    </source>
</evidence>
<feature type="region of interest" description="Disordered" evidence="4">
    <location>
        <begin position="508"/>
        <end position="559"/>
    </location>
</feature>
<dbReference type="Proteomes" id="UP000014680">
    <property type="component" value="Unassembled WGS sequence"/>
</dbReference>
<keyword evidence="3" id="KW-1015">Disulfide bond</keyword>
<proteinExistence type="inferred from homology"/>
<feature type="domain" description="Expansin-like EG45" evidence="6">
    <location>
        <begin position="125"/>
        <end position="226"/>
    </location>
</feature>
<evidence type="ECO:0000256" key="3">
    <source>
        <dbReference type="ARBA" id="ARBA00023157"/>
    </source>
</evidence>
<dbReference type="CDD" id="cd22271">
    <property type="entry name" value="DPBB_EXP_N-like"/>
    <property type="match status" value="1"/>
</dbReference>
<dbReference type="PANTHER" id="PTHR31836">
    <property type="match status" value="1"/>
</dbReference>
<gene>
    <name evidence="7" type="ORF">EIN_354920</name>
</gene>
<dbReference type="InterPro" id="IPR036908">
    <property type="entry name" value="RlpA-like_sf"/>
</dbReference>
<dbReference type="Gene3D" id="2.60.40.760">
    <property type="entry name" value="Expansin, cellulose-binding-like domain"/>
    <property type="match status" value="1"/>
</dbReference>
<dbReference type="InterPro" id="IPR051477">
    <property type="entry name" value="Expansin_CellWall"/>
</dbReference>
<dbReference type="SUPFAM" id="SSF49590">
    <property type="entry name" value="PHL pollen allergen"/>
    <property type="match status" value="1"/>
</dbReference>
<dbReference type="PROSITE" id="PS50842">
    <property type="entry name" value="EXPANSIN_EG45"/>
    <property type="match status" value="1"/>
</dbReference>
<dbReference type="InterPro" id="IPR036749">
    <property type="entry name" value="Expansin_CBD_sf"/>
</dbReference>
<dbReference type="OrthoDB" id="406505at2759"/>
<dbReference type="InterPro" id="IPR007112">
    <property type="entry name" value="Expansin/allergen_DPBB_dom"/>
</dbReference>
<organism evidence="7 8">
    <name type="scientific">Entamoeba invadens IP1</name>
    <dbReference type="NCBI Taxonomy" id="370355"/>
    <lineage>
        <taxon>Eukaryota</taxon>
        <taxon>Amoebozoa</taxon>
        <taxon>Evosea</taxon>
        <taxon>Archamoebae</taxon>
        <taxon>Mastigamoebida</taxon>
        <taxon>Entamoebidae</taxon>
        <taxon>Entamoeba</taxon>
    </lineage>
</organism>
<dbReference type="EMBL" id="KB206862">
    <property type="protein sequence ID" value="ELP87170.1"/>
    <property type="molecule type" value="Genomic_DNA"/>
</dbReference>
<dbReference type="VEuPathDB" id="AmoebaDB:EIN_354920"/>